<dbReference type="GO" id="GO:0009424">
    <property type="term" value="C:bacterial-type flagellum hook"/>
    <property type="evidence" value="ECO:0007669"/>
    <property type="project" value="InterPro"/>
</dbReference>
<evidence type="ECO:0000259" key="7">
    <source>
        <dbReference type="Pfam" id="PF00460"/>
    </source>
</evidence>
<dbReference type="InterPro" id="IPR053927">
    <property type="entry name" value="FlgK_helical"/>
</dbReference>
<keyword evidence="10" id="KW-0282">Flagellum</keyword>
<dbReference type="GO" id="GO:0044780">
    <property type="term" value="P:bacterial-type flagellum assembly"/>
    <property type="evidence" value="ECO:0007669"/>
    <property type="project" value="InterPro"/>
</dbReference>
<dbReference type="PANTHER" id="PTHR30033:SF1">
    <property type="entry name" value="FLAGELLAR HOOK-ASSOCIATED PROTEIN 1"/>
    <property type="match status" value="1"/>
</dbReference>
<dbReference type="NCBIfam" id="TIGR02492">
    <property type="entry name" value="flgK_ends"/>
    <property type="match status" value="1"/>
</dbReference>
<keyword evidence="5" id="KW-0964">Secreted</keyword>
<evidence type="ECO:0000256" key="3">
    <source>
        <dbReference type="ARBA" id="ARBA00009677"/>
    </source>
</evidence>
<organism evidence="10 11">
    <name type="scientific">Salinimonas iocasae</name>
    <dbReference type="NCBI Taxonomy" id="2572577"/>
    <lineage>
        <taxon>Bacteria</taxon>
        <taxon>Pseudomonadati</taxon>
        <taxon>Pseudomonadota</taxon>
        <taxon>Gammaproteobacteria</taxon>
        <taxon>Alteromonadales</taxon>
        <taxon>Alteromonadaceae</taxon>
        <taxon>Alteromonas/Salinimonas group</taxon>
        <taxon>Salinimonas</taxon>
    </lineage>
</organism>
<dbReference type="RefSeq" id="WP_139757024.1">
    <property type="nucleotide sequence ID" value="NZ_CP039852.1"/>
</dbReference>
<dbReference type="SUPFAM" id="SSF64518">
    <property type="entry name" value="Phase 1 flagellin"/>
    <property type="match status" value="1"/>
</dbReference>
<feature type="domain" description="Flagellar basal body rod protein N-terminal" evidence="7">
    <location>
        <begin position="7"/>
        <end position="34"/>
    </location>
</feature>
<evidence type="ECO:0000256" key="4">
    <source>
        <dbReference type="ARBA" id="ARBA00016244"/>
    </source>
</evidence>
<evidence type="ECO:0000256" key="6">
    <source>
        <dbReference type="ARBA" id="ARBA00023143"/>
    </source>
</evidence>
<feature type="domain" description="Flagellar hook-associated protein FlgK helical" evidence="9">
    <location>
        <begin position="84"/>
        <end position="322"/>
    </location>
</feature>
<dbReference type="InterPro" id="IPR001444">
    <property type="entry name" value="Flag_bb_rod_N"/>
</dbReference>
<reference evidence="10 11" key="1">
    <citation type="submission" date="2019-04" db="EMBL/GenBank/DDBJ databases">
        <title>Salinimonas iocasae sp. nov., a halophilic bacterium isolated from the outer tube casing of tubeworms in Okinawa Trough.</title>
        <authorList>
            <person name="Zhang H."/>
            <person name="Wang H."/>
            <person name="Li C."/>
        </authorList>
    </citation>
    <scope>NUCLEOTIDE SEQUENCE [LARGE SCALE GENOMIC DNA]</scope>
    <source>
        <strain evidence="10 11">KX18D6</strain>
    </source>
</reference>
<proteinExistence type="inferred from homology"/>
<dbReference type="Pfam" id="PF06429">
    <property type="entry name" value="Flg_bbr_C"/>
    <property type="match status" value="1"/>
</dbReference>
<dbReference type="AlphaFoldDB" id="A0A5B7YF19"/>
<feature type="domain" description="Flagellar basal-body/hook protein C-terminal" evidence="8">
    <location>
        <begin position="641"/>
        <end position="680"/>
    </location>
</feature>
<dbReference type="GO" id="GO:0005576">
    <property type="term" value="C:extracellular region"/>
    <property type="evidence" value="ECO:0007669"/>
    <property type="project" value="UniProtKB-SubCell"/>
</dbReference>
<dbReference type="Pfam" id="PF22638">
    <property type="entry name" value="FlgK_D1"/>
    <property type="match status" value="1"/>
</dbReference>
<evidence type="ECO:0000313" key="10">
    <source>
        <dbReference type="EMBL" id="QCZ94284.1"/>
    </source>
</evidence>
<sequence length="683" mass="71994">MIDLFSIASSGVNASNKLLQTTSNNIANVNTEGYVREQTVFTNLNTQGAGRGTTERVINTFAQNQLRRDITAVGELEAFKQKTSAIDNLLASEANALSTGLSQFFSALQTAADDPTNLASRESVLGEAQGLLHRMSTSSDYLLAKEEELNLEFDAQVSQANELIQNIGDLNQKILSMQGASNDQPNTLLNERDKAINQLAEMMSIEVRENKNGTKAVNLSSGESVVLENGGFNIFELKTGADTGHKHLQLAFNMVDNQPQASVPITEGKLGGSLGGLFRFRNEVLSPAQRDIGQIAVAMADAVNQQNRLGMDMDMQLGTDIFNLPELTGLNFDNSDNSLTMAGRFTPGKGTEVTDADLKITVQSVDGAGAPLTFDVQMLNADGSAKLDENGAPVVHTGLSVTAGGYTEIPGGVEITFDSAGPYAADDAFLLQPTKASASSLSLATQRPEDLAFAAPLRAEAAAANLGDAKVSAVNITNTQYDVSAFNGAGGIATPPSAGTEAPVKVVFTSATDFNVLDSSDNILATATVGNNYNDLLKQAGFGADYPGYDFSLSGQPAAGDAFDLGYNTQGINDNTNAVKLAEIQKKGVVQLSTNTAGQPRSLHDAYSSLVGRVGEKSATADVSLQAAEAMKNQSQSWFDSVSGVSLDEEAANLIRYQQSYAAAARILSTAQELFDTILSAAR</sequence>
<name>A0A5B7YF19_9ALTE</name>
<evidence type="ECO:0000259" key="8">
    <source>
        <dbReference type="Pfam" id="PF06429"/>
    </source>
</evidence>
<protein>
    <recommendedName>
        <fullName evidence="4">Flagellar hook-associated protein 1</fullName>
    </recommendedName>
</protein>
<dbReference type="GO" id="GO:0005198">
    <property type="term" value="F:structural molecule activity"/>
    <property type="evidence" value="ECO:0007669"/>
    <property type="project" value="InterPro"/>
</dbReference>
<keyword evidence="11" id="KW-1185">Reference proteome</keyword>
<keyword evidence="10" id="KW-0969">Cilium</keyword>
<evidence type="ECO:0000256" key="1">
    <source>
        <dbReference type="ARBA" id="ARBA00004365"/>
    </source>
</evidence>
<dbReference type="Pfam" id="PF00460">
    <property type="entry name" value="Flg_bb_rod"/>
    <property type="match status" value="1"/>
</dbReference>
<evidence type="ECO:0000259" key="9">
    <source>
        <dbReference type="Pfam" id="PF22638"/>
    </source>
</evidence>
<keyword evidence="6" id="KW-0975">Bacterial flagellum</keyword>
<dbReference type="PRINTS" id="PR01005">
    <property type="entry name" value="FLGHOOKAP1"/>
</dbReference>
<dbReference type="InterPro" id="IPR002371">
    <property type="entry name" value="FlgK"/>
</dbReference>
<dbReference type="PROSITE" id="PS00588">
    <property type="entry name" value="FLAGELLA_BB_ROD"/>
    <property type="match status" value="1"/>
</dbReference>
<dbReference type="PANTHER" id="PTHR30033">
    <property type="entry name" value="FLAGELLAR HOOK-ASSOCIATED PROTEIN 1"/>
    <property type="match status" value="1"/>
</dbReference>
<dbReference type="Proteomes" id="UP000304912">
    <property type="component" value="Chromosome"/>
</dbReference>
<dbReference type="EMBL" id="CP039852">
    <property type="protein sequence ID" value="QCZ94284.1"/>
    <property type="molecule type" value="Genomic_DNA"/>
</dbReference>
<dbReference type="OrthoDB" id="9802553at2"/>
<keyword evidence="10" id="KW-0966">Cell projection</keyword>
<dbReference type="KEGG" id="salk:FBQ74_12730"/>
<evidence type="ECO:0000256" key="5">
    <source>
        <dbReference type="ARBA" id="ARBA00022525"/>
    </source>
</evidence>
<accession>A0A5B7YF19</accession>
<evidence type="ECO:0000256" key="2">
    <source>
        <dbReference type="ARBA" id="ARBA00004613"/>
    </source>
</evidence>
<evidence type="ECO:0000313" key="11">
    <source>
        <dbReference type="Proteomes" id="UP000304912"/>
    </source>
</evidence>
<comment type="similarity">
    <text evidence="3">Belongs to the flagella basal body rod proteins family.</text>
</comment>
<dbReference type="InterPro" id="IPR010930">
    <property type="entry name" value="Flg_bb/hook_C_dom"/>
</dbReference>
<gene>
    <name evidence="10" type="primary">flgK</name>
    <name evidence="10" type="ORF">FBQ74_12730</name>
</gene>
<comment type="subcellular location">
    <subcellularLocation>
        <location evidence="1">Bacterial flagellum</location>
    </subcellularLocation>
    <subcellularLocation>
        <location evidence="2">Secreted</location>
    </subcellularLocation>
</comment>
<dbReference type="InterPro" id="IPR019776">
    <property type="entry name" value="Flagellar_basal_body_rod_CS"/>
</dbReference>